<gene>
    <name evidence="1" type="ORF">TPA0910_29530</name>
</gene>
<protein>
    <submittedName>
        <fullName evidence="1">Uncharacterized protein</fullName>
    </submittedName>
</protein>
<dbReference type="EMBL" id="BNEK01000003">
    <property type="protein sequence ID" value="GHJ28520.1"/>
    <property type="molecule type" value="Genomic_DNA"/>
</dbReference>
<name>A0ABQ3TYS0_STRHY</name>
<sequence length="56" mass="5908">MRVDGVILGLAYSSIRAPPGANRADLIPLTGFMWLAPVSSVTLVRLHSQPPDPPGV</sequence>
<dbReference type="Proteomes" id="UP001054854">
    <property type="component" value="Unassembled WGS sequence"/>
</dbReference>
<comment type="caution">
    <text evidence="1">The sequence shown here is derived from an EMBL/GenBank/DDBJ whole genome shotgun (WGS) entry which is preliminary data.</text>
</comment>
<evidence type="ECO:0000313" key="1">
    <source>
        <dbReference type="EMBL" id="GHJ28520.1"/>
    </source>
</evidence>
<proteinExistence type="predicted"/>
<organism evidence="1 2">
    <name type="scientific">Streptomyces hygroscopicus</name>
    <dbReference type="NCBI Taxonomy" id="1912"/>
    <lineage>
        <taxon>Bacteria</taxon>
        <taxon>Bacillati</taxon>
        <taxon>Actinomycetota</taxon>
        <taxon>Actinomycetes</taxon>
        <taxon>Kitasatosporales</taxon>
        <taxon>Streptomycetaceae</taxon>
        <taxon>Streptomyces</taxon>
        <taxon>Streptomyces violaceusniger group</taxon>
    </lineage>
</organism>
<evidence type="ECO:0000313" key="2">
    <source>
        <dbReference type="Proteomes" id="UP001054854"/>
    </source>
</evidence>
<keyword evidence="2" id="KW-1185">Reference proteome</keyword>
<reference evidence="1" key="1">
    <citation type="submission" date="2024-05" db="EMBL/GenBank/DDBJ databases">
        <title>Whole genome shotgun sequence of Streptomyces hygroscopicus NBRC 113678.</title>
        <authorList>
            <person name="Komaki H."/>
            <person name="Tamura T."/>
        </authorList>
    </citation>
    <scope>NUCLEOTIDE SEQUENCE</scope>
    <source>
        <strain evidence="1">N11-34</strain>
    </source>
</reference>
<accession>A0ABQ3TYS0</accession>